<evidence type="ECO:0000256" key="4">
    <source>
        <dbReference type="ARBA" id="ARBA00022519"/>
    </source>
</evidence>
<keyword evidence="3" id="KW-1003">Cell membrane</keyword>
<evidence type="ECO:0000256" key="7">
    <source>
        <dbReference type="ARBA" id="ARBA00023136"/>
    </source>
</evidence>
<sequence length="365" mass="37251">MEQLLATDALSDSTKIVLGAGVIGLIFGYCAQQSRFCLRAACLEFWGGRLGPKVAVWLIVFGTALLAVQHLIATGRLNPLDVRQLAMAGSLSGAIVGGLMFGVGMVLARGCASRLLVLSATGNVRALVAGLVVTVAAQASLSGILSPVREAVNRLWVVGPNARNLALHLPDGTGLALGLACVALAAFLAWRNKVGLWTAATAVGVGLTIALGWAFTAALSHVSFEPVTVSSVTFTGPSADTLMALIVRPEMVMNFGIGLVPGVFAGSLIATLAHREFRVQTFDAESGTIRYLVGAVLMGFGGMAAGGCAVGAGVTGGSVLSLTAWVALLCMWIGGGLAGIVLERPAAGAPPQGWTTGILATFRRS</sequence>
<keyword evidence="7 9" id="KW-0472">Membrane</keyword>
<evidence type="ECO:0000256" key="2">
    <source>
        <dbReference type="ARBA" id="ARBA00022448"/>
    </source>
</evidence>
<dbReference type="PANTHER" id="PTHR30574:SF1">
    <property type="entry name" value="SULPHUR TRANSPORT DOMAIN-CONTAINING PROTEIN"/>
    <property type="match status" value="1"/>
</dbReference>
<dbReference type="PANTHER" id="PTHR30574">
    <property type="entry name" value="INNER MEMBRANE PROTEIN YEDE"/>
    <property type="match status" value="1"/>
</dbReference>
<keyword evidence="11" id="KW-1185">Reference proteome</keyword>
<evidence type="ECO:0000313" key="11">
    <source>
        <dbReference type="Proteomes" id="UP000630353"/>
    </source>
</evidence>
<dbReference type="Proteomes" id="UP000630353">
    <property type="component" value="Unassembled WGS sequence"/>
</dbReference>
<keyword evidence="5 9" id="KW-0812">Transmembrane</keyword>
<evidence type="ECO:0000256" key="6">
    <source>
        <dbReference type="ARBA" id="ARBA00022989"/>
    </source>
</evidence>
<keyword evidence="4" id="KW-0997">Cell inner membrane</keyword>
<evidence type="ECO:0000256" key="5">
    <source>
        <dbReference type="ARBA" id="ARBA00022692"/>
    </source>
</evidence>
<proteinExistence type="inferred from homology"/>
<accession>A0A919CQK5</accession>
<reference evidence="10" key="2">
    <citation type="submission" date="2020-09" db="EMBL/GenBank/DDBJ databases">
        <authorList>
            <person name="Sun Q."/>
            <person name="Kim S."/>
        </authorList>
    </citation>
    <scope>NUCLEOTIDE SEQUENCE</scope>
    <source>
        <strain evidence="10">KCTC 42651</strain>
    </source>
</reference>
<dbReference type="Pfam" id="PF04143">
    <property type="entry name" value="Sulf_transp"/>
    <property type="match status" value="1"/>
</dbReference>
<dbReference type="EMBL" id="BMZS01000008">
    <property type="protein sequence ID" value="GHD55558.1"/>
    <property type="molecule type" value="Genomic_DNA"/>
</dbReference>
<feature type="transmembrane region" description="Helical" evidence="9">
    <location>
        <begin position="54"/>
        <end position="73"/>
    </location>
</feature>
<dbReference type="InterPro" id="IPR007272">
    <property type="entry name" value="Sulf_transp_TsuA/YedE"/>
</dbReference>
<evidence type="ECO:0000256" key="9">
    <source>
        <dbReference type="SAM" id="Phobius"/>
    </source>
</evidence>
<feature type="transmembrane region" description="Helical" evidence="9">
    <location>
        <begin position="251"/>
        <end position="270"/>
    </location>
</feature>
<protein>
    <submittedName>
        <fullName evidence="10">Lipocalin</fullName>
    </submittedName>
</protein>
<gene>
    <name evidence="10" type="ORF">GCM10017083_34660</name>
</gene>
<comment type="similarity">
    <text evidence="8">Belongs to the TsuA/YedE (TC 9.B.102) family.</text>
</comment>
<feature type="transmembrane region" description="Helical" evidence="9">
    <location>
        <begin position="291"/>
        <end position="314"/>
    </location>
</feature>
<dbReference type="GO" id="GO:0005886">
    <property type="term" value="C:plasma membrane"/>
    <property type="evidence" value="ECO:0007669"/>
    <property type="project" value="UniProtKB-SubCell"/>
</dbReference>
<feature type="transmembrane region" description="Helical" evidence="9">
    <location>
        <begin position="124"/>
        <end position="145"/>
    </location>
</feature>
<feature type="transmembrane region" description="Helical" evidence="9">
    <location>
        <begin position="320"/>
        <end position="342"/>
    </location>
</feature>
<feature type="transmembrane region" description="Helical" evidence="9">
    <location>
        <begin position="194"/>
        <end position="215"/>
    </location>
</feature>
<evidence type="ECO:0000256" key="8">
    <source>
        <dbReference type="ARBA" id="ARBA00035655"/>
    </source>
</evidence>
<organism evidence="10 11">
    <name type="scientific">Thalassobaculum fulvum</name>
    <dbReference type="NCBI Taxonomy" id="1633335"/>
    <lineage>
        <taxon>Bacteria</taxon>
        <taxon>Pseudomonadati</taxon>
        <taxon>Pseudomonadota</taxon>
        <taxon>Alphaproteobacteria</taxon>
        <taxon>Rhodospirillales</taxon>
        <taxon>Thalassobaculaceae</taxon>
        <taxon>Thalassobaculum</taxon>
    </lineage>
</organism>
<feature type="transmembrane region" description="Helical" evidence="9">
    <location>
        <begin position="16"/>
        <end position="33"/>
    </location>
</feature>
<reference evidence="10" key="1">
    <citation type="journal article" date="2014" name="Int. J. Syst. Evol. Microbiol.">
        <title>Complete genome sequence of Corynebacterium casei LMG S-19264T (=DSM 44701T), isolated from a smear-ripened cheese.</title>
        <authorList>
            <consortium name="US DOE Joint Genome Institute (JGI-PGF)"/>
            <person name="Walter F."/>
            <person name="Albersmeier A."/>
            <person name="Kalinowski J."/>
            <person name="Ruckert C."/>
        </authorList>
    </citation>
    <scope>NUCLEOTIDE SEQUENCE</scope>
    <source>
        <strain evidence="10">KCTC 42651</strain>
    </source>
</reference>
<evidence type="ECO:0000256" key="3">
    <source>
        <dbReference type="ARBA" id="ARBA00022475"/>
    </source>
</evidence>
<dbReference type="AlphaFoldDB" id="A0A919CQK5"/>
<dbReference type="RefSeq" id="WP_189991921.1">
    <property type="nucleotide sequence ID" value="NZ_BMZS01000008.1"/>
</dbReference>
<evidence type="ECO:0000313" key="10">
    <source>
        <dbReference type="EMBL" id="GHD55558.1"/>
    </source>
</evidence>
<keyword evidence="2" id="KW-0813">Transport</keyword>
<feature type="transmembrane region" description="Helical" evidence="9">
    <location>
        <begin position="165"/>
        <end position="187"/>
    </location>
</feature>
<keyword evidence="6 9" id="KW-1133">Transmembrane helix</keyword>
<evidence type="ECO:0000256" key="1">
    <source>
        <dbReference type="ARBA" id="ARBA00004429"/>
    </source>
</evidence>
<name>A0A919CQK5_9PROT</name>
<feature type="transmembrane region" description="Helical" evidence="9">
    <location>
        <begin position="85"/>
        <end position="112"/>
    </location>
</feature>
<comment type="subcellular location">
    <subcellularLocation>
        <location evidence="1">Cell inner membrane</location>
        <topology evidence="1">Multi-pass membrane protein</topology>
    </subcellularLocation>
</comment>
<comment type="caution">
    <text evidence="10">The sequence shown here is derived from an EMBL/GenBank/DDBJ whole genome shotgun (WGS) entry which is preliminary data.</text>
</comment>